<dbReference type="InterPro" id="IPR003593">
    <property type="entry name" value="AAA+_ATPase"/>
</dbReference>
<comment type="caution">
    <text evidence="6">The sequence shown here is derived from an EMBL/GenBank/DDBJ whole genome shotgun (WGS) entry which is preliminary data.</text>
</comment>
<dbReference type="Pfam" id="PF00005">
    <property type="entry name" value="ABC_tran"/>
    <property type="match status" value="1"/>
</dbReference>
<dbReference type="SMART" id="SM00382">
    <property type="entry name" value="AAA"/>
    <property type="match status" value="1"/>
</dbReference>
<accession>A0A3E2W217</accession>
<dbReference type="EMBL" id="QVEV01000003">
    <property type="protein sequence ID" value="RGC18124.1"/>
    <property type="molecule type" value="Genomic_DNA"/>
</dbReference>
<dbReference type="PANTHER" id="PTHR42711:SF5">
    <property type="entry name" value="ABC TRANSPORTER ATP-BINDING PROTEIN NATA"/>
    <property type="match status" value="1"/>
</dbReference>
<dbReference type="SUPFAM" id="SSF52540">
    <property type="entry name" value="P-loop containing nucleoside triphosphate hydrolases"/>
    <property type="match status" value="1"/>
</dbReference>
<reference evidence="6 7" key="1">
    <citation type="submission" date="2018-08" db="EMBL/GenBank/DDBJ databases">
        <title>A genome reference for cultivated species of the human gut microbiota.</title>
        <authorList>
            <person name="Zou Y."/>
            <person name="Xue W."/>
            <person name="Luo G."/>
        </authorList>
    </citation>
    <scope>NUCLEOTIDE SEQUENCE [LARGE SCALE GENOMIC DNA]</scope>
    <source>
        <strain evidence="6 7">OF01-2LB</strain>
    </source>
</reference>
<dbReference type="RefSeq" id="WP_117442085.1">
    <property type="nucleotide sequence ID" value="NZ_JAJFEN010000015.1"/>
</dbReference>
<gene>
    <name evidence="6" type="ORF">DXA38_03980</name>
</gene>
<dbReference type="GO" id="GO:0005524">
    <property type="term" value="F:ATP binding"/>
    <property type="evidence" value="ECO:0007669"/>
    <property type="project" value="UniProtKB-KW"/>
</dbReference>
<keyword evidence="4 6" id="KW-0067">ATP-binding</keyword>
<dbReference type="PROSITE" id="PS50893">
    <property type="entry name" value="ABC_TRANSPORTER_2"/>
    <property type="match status" value="1"/>
</dbReference>
<evidence type="ECO:0000313" key="6">
    <source>
        <dbReference type="EMBL" id="RGC18124.1"/>
    </source>
</evidence>
<proteinExistence type="inferred from homology"/>
<dbReference type="AlphaFoldDB" id="A0A3E2W217"/>
<evidence type="ECO:0000256" key="4">
    <source>
        <dbReference type="ARBA" id="ARBA00022840"/>
    </source>
</evidence>
<organism evidence="6 7">
    <name type="scientific">Clostridium innocuum</name>
    <dbReference type="NCBI Taxonomy" id="1522"/>
    <lineage>
        <taxon>Bacteria</taxon>
        <taxon>Bacillati</taxon>
        <taxon>Bacillota</taxon>
        <taxon>Clostridia</taxon>
        <taxon>Eubacteriales</taxon>
        <taxon>Clostridiaceae</taxon>
        <taxon>Clostridium</taxon>
    </lineage>
</organism>
<keyword evidence="3" id="KW-0547">Nucleotide-binding</keyword>
<evidence type="ECO:0000256" key="1">
    <source>
        <dbReference type="ARBA" id="ARBA00005417"/>
    </source>
</evidence>
<evidence type="ECO:0000256" key="3">
    <source>
        <dbReference type="ARBA" id="ARBA00022741"/>
    </source>
</evidence>
<name>A0A3E2W217_CLOIN</name>
<dbReference type="GO" id="GO:0016887">
    <property type="term" value="F:ATP hydrolysis activity"/>
    <property type="evidence" value="ECO:0007669"/>
    <property type="project" value="InterPro"/>
</dbReference>
<dbReference type="InterPro" id="IPR050763">
    <property type="entry name" value="ABC_transporter_ATP-binding"/>
</dbReference>
<dbReference type="Gene3D" id="3.40.50.300">
    <property type="entry name" value="P-loop containing nucleotide triphosphate hydrolases"/>
    <property type="match status" value="1"/>
</dbReference>
<sequence length="303" mass="34411">MESSIRVEQLSKSYQGTQVVKSISFQVNKGEIFAFLGPNGAGKSTTISILSTLLKKDSGTVIINGCHLGQEDERIRSNIGIVFQNSVLDELLSVKQNLILRSALYHLSFKQACQRVQKLCEICSLHDIMHQPVGTLSGGQRRRCDIARALIPEPEILILDEPSTGLDPKARKQLWDTISALHRERHMTVFMTTHYMEEAEIADHLCIIKQGTIIFDKPMKEVHKQYAAEQLLLYPASKAQLLAELNRHHIPFHEQNEALCIHTGGMLKTMSVLRLCERYIQRFENHPGNIEEIYLQMLQEGQE</sequence>
<comment type="similarity">
    <text evidence="1">Belongs to the ABC transporter superfamily.</text>
</comment>
<evidence type="ECO:0000256" key="2">
    <source>
        <dbReference type="ARBA" id="ARBA00022448"/>
    </source>
</evidence>
<dbReference type="InterPro" id="IPR003439">
    <property type="entry name" value="ABC_transporter-like_ATP-bd"/>
</dbReference>
<keyword evidence="2" id="KW-0813">Transport</keyword>
<dbReference type="PANTHER" id="PTHR42711">
    <property type="entry name" value="ABC TRANSPORTER ATP-BINDING PROTEIN"/>
    <property type="match status" value="1"/>
</dbReference>
<evidence type="ECO:0000259" key="5">
    <source>
        <dbReference type="PROSITE" id="PS50893"/>
    </source>
</evidence>
<feature type="domain" description="ABC transporter" evidence="5">
    <location>
        <begin position="5"/>
        <end position="235"/>
    </location>
</feature>
<dbReference type="InterPro" id="IPR027417">
    <property type="entry name" value="P-loop_NTPase"/>
</dbReference>
<dbReference type="Proteomes" id="UP000260025">
    <property type="component" value="Unassembled WGS sequence"/>
</dbReference>
<protein>
    <submittedName>
        <fullName evidence="6">ABC transporter ATP-binding protein</fullName>
    </submittedName>
</protein>
<dbReference type="OrthoDB" id="9804819at2"/>
<evidence type="ECO:0000313" key="7">
    <source>
        <dbReference type="Proteomes" id="UP000260025"/>
    </source>
</evidence>